<dbReference type="PANTHER" id="PTHR12526">
    <property type="entry name" value="GLYCOSYLTRANSFERASE"/>
    <property type="match status" value="1"/>
</dbReference>
<gene>
    <name evidence="2" type="ORF">SAMN05421638_2123</name>
</gene>
<dbReference type="AlphaFoldDB" id="A0A1I3NJJ0"/>
<dbReference type="Proteomes" id="UP000242560">
    <property type="component" value="Unassembled WGS sequence"/>
</dbReference>
<evidence type="ECO:0000313" key="3">
    <source>
        <dbReference type="Proteomes" id="UP000242560"/>
    </source>
</evidence>
<dbReference type="InterPro" id="IPR001296">
    <property type="entry name" value="Glyco_trans_1"/>
</dbReference>
<dbReference type="Pfam" id="PF00534">
    <property type="entry name" value="Glycos_transf_1"/>
    <property type="match status" value="1"/>
</dbReference>
<dbReference type="Gene3D" id="3.40.50.2000">
    <property type="entry name" value="Glycogen Phosphorylase B"/>
    <property type="match status" value="2"/>
</dbReference>
<keyword evidence="2" id="KW-0808">Transferase</keyword>
<organism evidence="2 3">
    <name type="scientific">Kaistella treverensis</name>
    <dbReference type="NCBI Taxonomy" id="631455"/>
    <lineage>
        <taxon>Bacteria</taxon>
        <taxon>Pseudomonadati</taxon>
        <taxon>Bacteroidota</taxon>
        <taxon>Flavobacteriia</taxon>
        <taxon>Flavobacteriales</taxon>
        <taxon>Weeksellaceae</taxon>
        <taxon>Chryseobacterium group</taxon>
        <taxon>Kaistella</taxon>
    </lineage>
</organism>
<dbReference type="RefSeq" id="WP_089820273.1">
    <property type="nucleotide sequence ID" value="NZ_FORQ01000004.1"/>
</dbReference>
<keyword evidence="3" id="KW-1185">Reference proteome</keyword>
<dbReference type="GO" id="GO:0016757">
    <property type="term" value="F:glycosyltransferase activity"/>
    <property type="evidence" value="ECO:0007669"/>
    <property type="project" value="InterPro"/>
</dbReference>
<evidence type="ECO:0000313" key="2">
    <source>
        <dbReference type="EMBL" id="SFJ09332.1"/>
    </source>
</evidence>
<dbReference type="SUPFAM" id="SSF53756">
    <property type="entry name" value="UDP-Glycosyltransferase/glycogen phosphorylase"/>
    <property type="match status" value="1"/>
</dbReference>
<sequence length="392" mass="44262">MKNLLFITWDGPQTSYMEGLFMPIFQEMAKQGDYQFHVVQFTWADDDKIAHTKAAADQMGITYTAWPVLRKPNVAIGSLLTVLSSSGKIKKYIRENNIDIVMPRSTFPGMIVNQIKNKTFKLIFDADGLPIEERIDFAGLKKESFQYKLMKSAETKMLKSADAVITRSQKAIDIHIAHIGESYRSKFSVVFNGRDKDVFAYQPHLREEVRQELGLKDELLFVYAGSLGPQYCLNEMLEIFQAYAEKREAKFLILTGNTAFAQQNIPAELKAHIILKSVPAVKVSFYLNGGDVAFGLRKPTFSMQGVAPIKLGEYLLCGLPVIASKGIGDTEEILKHFEDCFLFDHHADADLQQIGILSWIEKVRSKDINTREKALKWFGLPAAAESYLKALE</sequence>
<dbReference type="PANTHER" id="PTHR12526:SF630">
    <property type="entry name" value="GLYCOSYLTRANSFERASE"/>
    <property type="match status" value="1"/>
</dbReference>
<protein>
    <submittedName>
        <fullName evidence="2">Glycosyltransferase involved in cell wall bisynthesis</fullName>
    </submittedName>
</protein>
<accession>A0A1I3NJJ0</accession>
<reference evidence="3" key="1">
    <citation type="submission" date="2016-10" db="EMBL/GenBank/DDBJ databases">
        <authorList>
            <person name="Varghese N."/>
            <person name="Submissions S."/>
        </authorList>
    </citation>
    <scope>NUCLEOTIDE SEQUENCE [LARGE SCALE GENOMIC DNA]</scope>
    <source>
        <strain evidence="3">DSM 22251</strain>
    </source>
</reference>
<proteinExistence type="predicted"/>
<dbReference type="EMBL" id="FORQ01000004">
    <property type="protein sequence ID" value="SFJ09332.1"/>
    <property type="molecule type" value="Genomic_DNA"/>
</dbReference>
<feature type="domain" description="Glycosyl transferase family 1" evidence="1">
    <location>
        <begin position="206"/>
        <end position="362"/>
    </location>
</feature>
<name>A0A1I3NJJ0_9FLAO</name>
<evidence type="ECO:0000259" key="1">
    <source>
        <dbReference type="Pfam" id="PF00534"/>
    </source>
</evidence>